<name>A0A9Q8Q304_9GAMM</name>
<protein>
    <submittedName>
        <fullName evidence="2">Virulence factor</fullName>
    </submittedName>
</protein>
<gene>
    <name evidence="2" type="ORF">MNY72_01560</name>
</gene>
<evidence type="ECO:0000313" key="2">
    <source>
        <dbReference type="EMBL" id="UNH31042.1"/>
    </source>
</evidence>
<reference evidence="2" key="1">
    <citation type="submission" date="2022-03" db="EMBL/GenBank/DDBJ databases">
        <title>ESBL-producing Moellerella wisconsensis and Escherichia marmotae isolated from wild game meat.</title>
        <authorList>
            <person name="Biggel M."/>
        </authorList>
    </citation>
    <scope>NUCLEOTIDE SEQUENCE</scope>
    <source>
        <strain evidence="2">W51</strain>
    </source>
</reference>
<dbReference type="AlphaFoldDB" id="A0A9Q8Q304"/>
<dbReference type="Proteomes" id="UP000829116">
    <property type="component" value="Chromosome"/>
</dbReference>
<dbReference type="Pfam" id="PF10139">
    <property type="entry name" value="Virul_Fac"/>
    <property type="match status" value="1"/>
</dbReference>
<dbReference type="InterPro" id="IPR017030">
    <property type="entry name" value="Vir_effector_SfrC"/>
</dbReference>
<dbReference type="RefSeq" id="WP_241542284.1">
    <property type="nucleotide sequence ID" value="NZ_CAWQWL010000001.1"/>
</dbReference>
<dbReference type="PIRSF" id="PIRSF034586">
    <property type="entry name" value="Vir_effector_SfrC"/>
    <property type="match status" value="1"/>
</dbReference>
<proteinExistence type="predicted"/>
<dbReference type="EMBL" id="CP093245">
    <property type="protein sequence ID" value="UNH31042.1"/>
    <property type="molecule type" value="Genomic_DNA"/>
</dbReference>
<sequence length="904" mass="102234">MTIMDEKQLVTRWNAIFDGAAEAITWVNSVRGNAPRLNTEADNLIYKLRRSRNMAKNLITATQKPMTVGFFGLSQAGKSYLISSLAAGNNGRLTTEMSGQTLDFIRHINPPGSGKEATGLVTRFTRHSTKGNQDYPVELQLFSEIEIAKILTNAYLYDFNQEKFDYELNDEKITQLINSLDRQKSAQPITGVTSDDVVSLWDYLLRHAENSQKKLAAVYWPKAIEIAPFLSITQRAKLFSPLWGEIPELTDAYLRFSTTLEKLGHSSIVIAPLSVLVKDVDGILVQNDSIMNVDMLERLNQDIDTLVAVCPVQGEHVDTPITLSLAELTALTVELIIPLAEKPHKTLFESVELLDFPGYRGRLSVESMADVRRAVNSDNANPLAQLILRGKVAYLFERYTDNHEMNVLVVCTASTKQSDVREVGGVLTEWIHHTQGKDPATRAKRPSGLIWALTMFDMRIQNSLSFDEALLRQSWGKGGMIKMAMLERFGQYSWMQEWLPNQPFNNTFLVRKPRIQTPFIRLQNDQEVELDEGNASQLGLMKKTFTEDETVQRYIHAPADAWDAMLNLNDGGMATLSQYLETVTLKELKLARIAEQLDELQRDLVASRLEKWHQAGGDEELNAKRKNAETILRFMQSRPYLQGALLSHLLPARKDLHELYMQDKSASNPKTTETHLATKKSASVFDMGNSGFDLFGETAPPSQVPEPERPQSHGYEIVYPQKVIALWINHLRSLPDNQELLDYLGMEQEVMVLLADELITAASRMNVEQRMIDSLANTELVGVRRDAMVERQVSRVYNVLGDFITWFNFKAEEAKCPESKINRGHKIFERPNHNSVTWGDDDRLVQLPATPVNYTYLFVYDWLIALEAIIKDNAGHSAGREIDAEQNEQLGKIIQLMKSSSVES</sequence>
<accession>A0A9Q8Q304</accession>
<feature type="coiled-coil region" evidence="1">
    <location>
        <begin position="583"/>
        <end position="610"/>
    </location>
</feature>
<evidence type="ECO:0000313" key="3">
    <source>
        <dbReference type="Proteomes" id="UP000829116"/>
    </source>
</evidence>
<organism evidence="2 3">
    <name type="scientific">Moellerella wisconsensis</name>
    <dbReference type="NCBI Taxonomy" id="158849"/>
    <lineage>
        <taxon>Bacteria</taxon>
        <taxon>Pseudomonadati</taxon>
        <taxon>Pseudomonadota</taxon>
        <taxon>Gammaproteobacteria</taxon>
        <taxon>Enterobacterales</taxon>
        <taxon>Morganellaceae</taxon>
        <taxon>Moellerella</taxon>
    </lineage>
</organism>
<evidence type="ECO:0000256" key="1">
    <source>
        <dbReference type="SAM" id="Coils"/>
    </source>
</evidence>
<keyword evidence="1" id="KW-0175">Coiled coil</keyword>